<evidence type="ECO:0000256" key="7">
    <source>
        <dbReference type="ARBA" id="ARBA00023136"/>
    </source>
</evidence>
<dbReference type="SUPFAM" id="SSF144083">
    <property type="entry name" value="Magnesium transport protein CorA, transmembrane region"/>
    <property type="match status" value="1"/>
</dbReference>
<dbReference type="SUPFAM" id="SSF143865">
    <property type="entry name" value="CorA soluble domain-like"/>
    <property type="match status" value="1"/>
</dbReference>
<keyword evidence="6 8" id="KW-1133">Transmembrane helix</keyword>
<evidence type="ECO:0000256" key="6">
    <source>
        <dbReference type="ARBA" id="ARBA00022989"/>
    </source>
</evidence>
<evidence type="ECO:0000313" key="10">
    <source>
        <dbReference type="Proteomes" id="UP000177943"/>
    </source>
</evidence>
<dbReference type="Proteomes" id="UP000177943">
    <property type="component" value="Unassembled WGS sequence"/>
</dbReference>
<comment type="subcellular location">
    <subcellularLocation>
        <location evidence="1">Cell membrane</location>
        <topology evidence="1">Multi-pass membrane protein</topology>
    </subcellularLocation>
</comment>
<keyword evidence="5 8" id="KW-0812">Transmembrane</keyword>
<evidence type="ECO:0000256" key="2">
    <source>
        <dbReference type="ARBA" id="ARBA00009765"/>
    </source>
</evidence>
<dbReference type="InterPro" id="IPR045863">
    <property type="entry name" value="CorA_TM1_TM2"/>
</dbReference>
<dbReference type="InterPro" id="IPR045861">
    <property type="entry name" value="CorA_cytoplasmic_dom"/>
</dbReference>
<dbReference type="GO" id="GO:0000287">
    <property type="term" value="F:magnesium ion binding"/>
    <property type="evidence" value="ECO:0007669"/>
    <property type="project" value="TreeGrafter"/>
</dbReference>
<protein>
    <recommendedName>
        <fullName evidence="11">Magnesium transporter CorA</fullName>
    </recommendedName>
</protein>
<feature type="transmembrane region" description="Helical" evidence="8">
    <location>
        <begin position="246"/>
        <end position="267"/>
    </location>
</feature>
<dbReference type="InterPro" id="IPR002523">
    <property type="entry name" value="MgTranspt_CorA/ZnTranspt_ZntB"/>
</dbReference>
<dbReference type="Gene3D" id="3.30.460.20">
    <property type="entry name" value="CorA soluble domain-like"/>
    <property type="match status" value="1"/>
</dbReference>
<gene>
    <name evidence="9" type="ORF">A3D56_02940</name>
</gene>
<dbReference type="AlphaFoldDB" id="A0A1G2MSG8"/>
<feature type="transmembrane region" description="Helical" evidence="8">
    <location>
        <begin position="279"/>
        <end position="297"/>
    </location>
</feature>
<dbReference type="PANTHER" id="PTHR46494:SF1">
    <property type="entry name" value="CORA FAMILY METAL ION TRANSPORTER (EUROFUNG)"/>
    <property type="match status" value="1"/>
</dbReference>
<dbReference type="EMBL" id="MHRP01000040">
    <property type="protein sequence ID" value="OHA25942.1"/>
    <property type="molecule type" value="Genomic_DNA"/>
</dbReference>
<comment type="caution">
    <text evidence="9">The sequence shown here is derived from an EMBL/GenBank/DDBJ whole genome shotgun (WGS) entry which is preliminary data.</text>
</comment>
<keyword evidence="4" id="KW-1003">Cell membrane</keyword>
<proteinExistence type="inferred from homology"/>
<name>A0A1G2MSG8_9BACT</name>
<dbReference type="Pfam" id="PF01544">
    <property type="entry name" value="CorA"/>
    <property type="match status" value="1"/>
</dbReference>
<sequence>MIKTYTYKKVTWVDVEKPSEEEIRSLISTYGIPPTVAEELTKKSLRSKVDVYQNALYLAFQFPETRHRHEKNQQEIDFIIGKQFVITVRHEAGDALHEFSKLLEVGSILDKRKREVDGSAVFFSILMHLYQKLQDELINLHTALEHIENNIFARKEKEMVVAISEAARRLIDFKKATRFHKSILLSLASSGTKFFGEEFCLEVETLIEEYYKIDHLLLGNSETLSELRETNNSLLSTRENEIIRRLTLMAFITFPLMLITSIFGMDIATSPILSDTRDFSIVIGIMATLTIVMLIFFKHKKWL</sequence>
<dbReference type="Gene3D" id="1.20.58.340">
    <property type="entry name" value="Magnesium transport protein CorA, transmembrane region"/>
    <property type="match status" value="2"/>
</dbReference>
<keyword evidence="3" id="KW-0813">Transport</keyword>
<keyword evidence="7 8" id="KW-0472">Membrane</keyword>
<dbReference type="PANTHER" id="PTHR46494">
    <property type="entry name" value="CORA FAMILY METAL ION TRANSPORTER (EUROFUNG)"/>
    <property type="match status" value="1"/>
</dbReference>
<evidence type="ECO:0000256" key="8">
    <source>
        <dbReference type="SAM" id="Phobius"/>
    </source>
</evidence>
<comment type="similarity">
    <text evidence="2">Belongs to the CorA metal ion transporter (MIT) (TC 1.A.35) family.</text>
</comment>
<dbReference type="GO" id="GO:0050897">
    <property type="term" value="F:cobalt ion binding"/>
    <property type="evidence" value="ECO:0007669"/>
    <property type="project" value="TreeGrafter"/>
</dbReference>
<organism evidence="9 10">
    <name type="scientific">Candidatus Taylorbacteria bacterium RIFCSPHIGHO2_02_FULL_45_35</name>
    <dbReference type="NCBI Taxonomy" id="1802311"/>
    <lineage>
        <taxon>Bacteria</taxon>
        <taxon>Candidatus Tayloriibacteriota</taxon>
    </lineage>
</organism>
<evidence type="ECO:0000256" key="5">
    <source>
        <dbReference type="ARBA" id="ARBA00022692"/>
    </source>
</evidence>
<dbReference type="GO" id="GO:0015095">
    <property type="term" value="F:magnesium ion transmembrane transporter activity"/>
    <property type="evidence" value="ECO:0007669"/>
    <property type="project" value="TreeGrafter"/>
</dbReference>
<dbReference type="GO" id="GO:0005886">
    <property type="term" value="C:plasma membrane"/>
    <property type="evidence" value="ECO:0007669"/>
    <property type="project" value="UniProtKB-SubCell"/>
</dbReference>
<evidence type="ECO:0000256" key="1">
    <source>
        <dbReference type="ARBA" id="ARBA00004651"/>
    </source>
</evidence>
<evidence type="ECO:0000256" key="3">
    <source>
        <dbReference type="ARBA" id="ARBA00022448"/>
    </source>
</evidence>
<dbReference type="GO" id="GO:0015087">
    <property type="term" value="F:cobalt ion transmembrane transporter activity"/>
    <property type="evidence" value="ECO:0007669"/>
    <property type="project" value="TreeGrafter"/>
</dbReference>
<accession>A0A1G2MSG8</accession>
<evidence type="ECO:0000313" key="9">
    <source>
        <dbReference type="EMBL" id="OHA25942.1"/>
    </source>
</evidence>
<evidence type="ECO:0008006" key="11">
    <source>
        <dbReference type="Google" id="ProtNLM"/>
    </source>
</evidence>
<reference evidence="9 10" key="1">
    <citation type="journal article" date="2016" name="Nat. Commun.">
        <title>Thousands of microbial genomes shed light on interconnected biogeochemical processes in an aquifer system.</title>
        <authorList>
            <person name="Anantharaman K."/>
            <person name="Brown C.T."/>
            <person name="Hug L.A."/>
            <person name="Sharon I."/>
            <person name="Castelle C.J."/>
            <person name="Probst A.J."/>
            <person name="Thomas B.C."/>
            <person name="Singh A."/>
            <person name="Wilkins M.J."/>
            <person name="Karaoz U."/>
            <person name="Brodie E.L."/>
            <person name="Williams K.H."/>
            <person name="Hubbard S.S."/>
            <person name="Banfield J.F."/>
        </authorList>
    </citation>
    <scope>NUCLEOTIDE SEQUENCE [LARGE SCALE GENOMIC DNA]</scope>
</reference>
<evidence type="ECO:0000256" key="4">
    <source>
        <dbReference type="ARBA" id="ARBA00022475"/>
    </source>
</evidence>